<name>A0AAJ6CTK4_9CHLR</name>
<proteinExistence type="predicted"/>
<gene>
    <name evidence="1" type="ORF">GKO46_00495</name>
    <name evidence="2" type="ORF">GKO48_08725</name>
</gene>
<dbReference type="AlphaFoldDB" id="A0AAJ6CTK4"/>
<evidence type="ECO:0000313" key="2">
    <source>
        <dbReference type="EMBL" id="WFG39697.1"/>
    </source>
</evidence>
<reference evidence="2" key="2">
    <citation type="journal article" date="2023" name="Nat. Commun.">
        <title>Cultivation of marine bacteria of the SAR202 clade.</title>
        <authorList>
            <person name="Lim Y."/>
            <person name="Seo J.H."/>
            <person name="Giovannoni S.J."/>
            <person name="Kang I."/>
            <person name="Cho J.C."/>
        </authorList>
    </citation>
    <scope>NUCLEOTIDE SEQUENCE</scope>
    <source>
        <strain evidence="2">JH1073</strain>
    </source>
</reference>
<protein>
    <submittedName>
        <fullName evidence="2">GYD domain-containing protein</fullName>
    </submittedName>
</protein>
<reference evidence="3 4" key="1">
    <citation type="submission" date="2019-11" db="EMBL/GenBank/DDBJ databases">
        <authorList>
            <person name="Cho J.-C."/>
        </authorList>
    </citation>
    <scope>NUCLEOTIDE SEQUENCE [LARGE SCALE GENOMIC DNA]</scope>
    <source>
        <strain evidence="2 3">JH1073</strain>
        <strain evidence="1 4">JH702</strain>
    </source>
</reference>
<dbReference type="Proteomes" id="UP001321249">
    <property type="component" value="Unassembled WGS sequence"/>
</dbReference>
<evidence type="ECO:0000313" key="4">
    <source>
        <dbReference type="Proteomes" id="UP001321249"/>
    </source>
</evidence>
<dbReference type="Pfam" id="PF08734">
    <property type="entry name" value="GYD"/>
    <property type="match status" value="1"/>
</dbReference>
<dbReference type="EMBL" id="CP046147">
    <property type="protein sequence ID" value="WFG39697.1"/>
    <property type="molecule type" value="Genomic_DNA"/>
</dbReference>
<dbReference type="EMBL" id="WMBE01000001">
    <property type="protein sequence ID" value="MDG0865552.1"/>
    <property type="molecule type" value="Genomic_DNA"/>
</dbReference>
<evidence type="ECO:0000313" key="3">
    <source>
        <dbReference type="Proteomes" id="UP001219901"/>
    </source>
</evidence>
<organism evidence="2 3">
    <name type="scientific">Candidatus Lucifugimonas marina</name>
    <dbReference type="NCBI Taxonomy" id="3038979"/>
    <lineage>
        <taxon>Bacteria</taxon>
        <taxon>Bacillati</taxon>
        <taxon>Chloroflexota</taxon>
        <taxon>Dehalococcoidia</taxon>
        <taxon>SAR202 cluster</taxon>
        <taxon>Candidatus Lucifugimonadales</taxon>
        <taxon>Candidatus Lucifugimonadaceae</taxon>
        <taxon>Candidatus Lucifugimonas</taxon>
    </lineage>
</organism>
<sequence>MPYYLMLSKLTERGRDRVKHDPDRITQVNLEIEDQGCSVVSQYALLGRYDFATLIEAPDNAHMSRLAIDLGARGTIETETLPAEPTELFIDAMKAE</sequence>
<evidence type="ECO:0000313" key="1">
    <source>
        <dbReference type="EMBL" id="MDG0865552.1"/>
    </source>
</evidence>
<dbReference type="InterPro" id="IPR014845">
    <property type="entry name" value="GYD/TTHA1554"/>
</dbReference>
<accession>A0AAJ6CTK4</accession>
<dbReference type="RefSeq" id="WP_342823662.1">
    <property type="nucleotide sequence ID" value="NZ_CP046146.1"/>
</dbReference>
<dbReference type="Proteomes" id="UP001219901">
    <property type="component" value="Chromosome"/>
</dbReference>
<keyword evidence="3" id="KW-1185">Reference proteome</keyword>
<reference evidence="3" key="3">
    <citation type="submission" date="2023-06" db="EMBL/GenBank/DDBJ databases">
        <title>Pangenomics reveal diversification of enzyme families and niche specialization in globally abundant SAR202 bacteria.</title>
        <authorList>
            <person name="Saw J.H.W."/>
        </authorList>
    </citation>
    <scope>NUCLEOTIDE SEQUENCE [LARGE SCALE GENOMIC DNA]</scope>
    <source>
        <strain evidence="3">JH1073</strain>
    </source>
</reference>